<protein>
    <submittedName>
        <fullName evidence="2">Uncharacterized protein</fullName>
    </submittedName>
</protein>
<organism evidence="2 3">
    <name type="scientific">Colletotrichum higginsianum (strain IMI 349063)</name>
    <name type="common">Crucifer anthracnose fungus</name>
    <dbReference type="NCBI Taxonomy" id="759273"/>
    <lineage>
        <taxon>Eukaryota</taxon>
        <taxon>Fungi</taxon>
        <taxon>Dikarya</taxon>
        <taxon>Ascomycota</taxon>
        <taxon>Pezizomycotina</taxon>
        <taxon>Sordariomycetes</taxon>
        <taxon>Hypocreomycetidae</taxon>
        <taxon>Glomerellales</taxon>
        <taxon>Glomerellaceae</taxon>
        <taxon>Colletotrichum</taxon>
        <taxon>Colletotrichum destructivum species complex</taxon>
    </lineage>
</organism>
<evidence type="ECO:0000256" key="1">
    <source>
        <dbReference type="SAM" id="Phobius"/>
    </source>
</evidence>
<keyword evidence="1" id="KW-1133">Transmembrane helix</keyword>
<keyword evidence="1" id="KW-0812">Transmembrane</keyword>
<keyword evidence="1" id="KW-0472">Membrane</keyword>
<evidence type="ECO:0000313" key="2">
    <source>
        <dbReference type="EMBL" id="CCF32670.1"/>
    </source>
</evidence>
<dbReference type="EMBL" id="CACQ02000497">
    <property type="protein sequence ID" value="CCF32670.1"/>
    <property type="molecule type" value="Genomic_DNA"/>
</dbReference>
<dbReference type="HOGENOM" id="CLU_2654357_0_0_1"/>
<gene>
    <name evidence="2" type="ORF">CH063_05010</name>
</gene>
<proteinExistence type="predicted"/>
<name>H1UXG9_COLHI</name>
<accession>H1UXG9</accession>
<feature type="transmembrane region" description="Helical" evidence="1">
    <location>
        <begin position="7"/>
        <end position="25"/>
    </location>
</feature>
<dbReference type="AlphaFoldDB" id="H1UXG9"/>
<dbReference type="Proteomes" id="UP000007174">
    <property type="component" value="Unassembled WGS sequence"/>
</dbReference>
<reference evidence="3" key="1">
    <citation type="journal article" date="2012" name="Nat. Genet.">
        <title>Lifestyle transitions in plant pathogenic Colletotrichum fungi deciphered by genome and transcriptome analyses.</title>
        <authorList>
            <person name="O'Connell R.J."/>
            <person name="Thon M.R."/>
            <person name="Hacquard S."/>
            <person name="Amyotte S.G."/>
            <person name="Kleemann J."/>
            <person name="Torres M.F."/>
            <person name="Damm U."/>
            <person name="Buiate E.A."/>
            <person name="Epstein L."/>
            <person name="Alkan N."/>
            <person name="Altmueller J."/>
            <person name="Alvarado-Balderrama L."/>
            <person name="Bauser C.A."/>
            <person name="Becker C."/>
            <person name="Birren B.W."/>
            <person name="Chen Z."/>
            <person name="Choi J."/>
            <person name="Crouch J.A."/>
            <person name="Duvick J.P."/>
            <person name="Farman M.A."/>
            <person name="Gan P."/>
            <person name="Heiman D."/>
            <person name="Henrissat B."/>
            <person name="Howard R.J."/>
            <person name="Kabbage M."/>
            <person name="Koch C."/>
            <person name="Kracher B."/>
            <person name="Kubo Y."/>
            <person name="Law A.D."/>
            <person name="Lebrun M.-H."/>
            <person name="Lee Y.-H."/>
            <person name="Miyara I."/>
            <person name="Moore N."/>
            <person name="Neumann U."/>
            <person name="Nordstroem K."/>
            <person name="Panaccione D.G."/>
            <person name="Panstruga R."/>
            <person name="Place M."/>
            <person name="Proctor R.H."/>
            <person name="Prusky D."/>
            <person name="Rech G."/>
            <person name="Reinhardt R."/>
            <person name="Rollins J.A."/>
            <person name="Rounsley S."/>
            <person name="Schardl C.L."/>
            <person name="Schwartz D.C."/>
            <person name="Shenoy N."/>
            <person name="Shirasu K."/>
            <person name="Sikhakolli U.R."/>
            <person name="Stueber K."/>
            <person name="Sukno S.A."/>
            <person name="Sweigard J.A."/>
            <person name="Takano Y."/>
            <person name="Takahara H."/>
            <person name="Trail F."/>
            <person name="van der Does H.C."/>
            <person name="Voll L.M."/>
            <person name="Will I."/>
            <person name="Young S."/>
            <person name="Zeng Q."/>
            <person name="Zhang J."/>
            <person name="Zhou S."/>
            <person name="Dickman M.B."/>
            <person name="Schulze-Lefert P."/>
            <person name="Ver Loren van Themaat E."/>
            <person name="Ma L.-J."/>
            <person name="Vaillancourt L.J."/>
        </authorList>
    </citation>
    <scope>NUCLEOTIDE SEQUENCE [LARGE SCALE GENOMIC DNA]</scope>
    <source>
        <strain evidence="3">IMI 349063</strain>
    </source>
</reference>
<evidence type="ECO:0000313" key="3">
    <source>
        <dbReference type="Proteomes" id="UP000007174"/>
    </source>
</evidence>
<feature type="transmembrane region" description="Helical" evidence="1">
    <location>
        <begin position="45"/>
        <end position="67"/>
    </location>
</feature>
<sequence length="76" mass="8318">MTTQRVLCLYLSVSMDGWLHMRWMLGPEESQDPETKTSGGGTRAHVQWSATGGISAGACLSCLLCCLSRVRRRTDG</sequence>